<evidence type="ECO:0000256" key="7">
    <source>
        <dbReference type="SAM" id="Phobius"/>
    </source>
</evidence>
<comment type="similarity">
    <text evidence="2">Belongs to the EamA transporter family.</text>
</comment>
<feature type="transmembrane region" description="Helical" evidence="7">
    <location>
        <begin position="86"/>
        <end position="106"/>
    </location>
</feature>
<dbReference type="Proteomes" id="UP000195897">
    <property type="component" value="Unassembled WGS sequence"/>
</dbReference>
<accession>A0A1Y4L4J0</accession>
<evidence type="ECO:0000256" key="2">
    <source>
        <dbReference type="ARBA" id="ARBA00007362"/>
    </source>
</evidence>
<dbReference type="InterPro" id="IPR050638">
    <property type="entry name" value="AA-Vitamin_Transporters"/>
</dbReference>
<feature type="transmembrane region" description="Helical" evidence="7">
    <location>
        <begin position="263"/>
        <end position="281"/>
    </location>
</feature>
<feature type="transmembrane region" description="Helical" evidence="7">
    <location>
        <begin position="287"/>
        <end position="306"/>
    </location>
</feature>
<keyword evidence="4 7" id="KW-0812">Transmembrane</keyword>
<comment type="subcellular location">
    <subcellularLocation>
        <location evidence="1">Cell membrane</location>
        <topology evidence="1">Multi-pass membrane protein</topology>
    </subcellularLocation>
</comment>
<dbReference type="Pfam" id="PF00892">
    <property type="entry name" value="EamA"/>
    <property type="match status" value="2"/>
</dbReference>
<keyword evidence="6 7" id="KW-0472">Membrane</keyword>
<feature type="domain" description="EamA" evidence="8">
    <location>
        <begin position="19"/>
        <end position="160"/>
    </location>
</feature>
<feature type="transmembrane region" description="Helical" evidence="7">
    <location>
        <begin position="233"/>
        <end position="251"/>
    </location>
</feature>
<evidence type="ECO:0000256" key="1">
    <source>
        <dbReference type="ARBA" id="ARBA00004651"/>
    </source>
</evidence>
<feature type="domain" description="EamA" evidence="8">
    <location>
        <begin position="173"/>
        <end position="307"/>
    </location>
</feature>
<feature type="transmembrane region" description="Helical" evidence="7">
    <location>
        <begin position="52"/>
        <end position="74"/>
    </location>
</feature>
<evidence type="ECO:0000313" key="9">
    <source>
        <dbReference type="EMBL" id="OUP51697.1"/>
    </source>
</evidence>
<feature type="transmembrane region" description="Helical" evidence="7">
    <location>
        <begin position="176"/>
        <end position="195"/>
    </location>
</feature>
<protein>
    <submittedName>
        <fullName evidence="9">EamA family transporter</fullName>
    </submittedName>
</protein>
<dbReference type="InterPro" id="IPR037185">
    <property type="entry name" value="EmrE-like"/>
</dbReference>
<evidence type="ECO:0000313" key="10">
    <source>
        <dbReference type="Proteomes" id="UP000195897"/>
    </source>
</evidence>
<keyword evidence="3" id="KW-1003">Cell membrane</keyword>
<dbReference type="InterPro" id="IPR000620">
    <property type="entry name" value="EamA_dom"/>
</dbReference>
<reference evidence="10" key="1">
    <citation type="submission" date="2017-04" db="EMBL/GenBank/DDBJ databases">
        <title>Function of individual gut microbiota members based on whole genome sequencing of pure cultures obtained from chicken caecum.</title>
        <authorList>
            <person name="Medvecky M."/>
            <person name="Cejkova D."/>
            <person name="Polansky O."/>
            <person name="Karasova D."/>
            <person name="Kubasova T."/>
            <person name="Cizek A."/>
            <person name="Rychlik I."/>
        </authorList>
    </citation>
    <scope>NUCLEOTIDE SEQUENCE [LARGE SCALE GENOMIC DNA]</scope>
    <source>
        <strain evidence="10">An180</strain>
    </source>
</reference>
<feature type="transmembrane region" description="Helical" evidence="7">
    <location>
        <begin position="118"/>
        <end position="135"/>
    </location>
</feature>
<feature type="transmembrane region" description="Helical" evidence="7">
    <location>
        <begin position="142"/>
        <end position="164"/>
    </location>
</feature>
<proteinExistence type="inferred from homology"/>
<evidence type="ECO:0000256" key="6">
    <source>
        <dbReference type="ARBA" id="ARBA00023136"/>
    </source>
</evidence>
<keyword evidence="5 7" id="KW-1133">Transmembrane helix</keyword>
<sequence length="315" mass="33559">MQSKSKQTAFLTQPVVVGLLAMLCCMLWGSAFPCVKIGYRLFGIAGDHTPSLLLFAGLRFTLAGLLALCIGSIGARRWLIPKPTSWPMILKLGLVQTVTQYIFFYIGVAHASGVKSSIIVSANVFFSILISAIVLRQERMTAAKLLGCVAGFAGVVLINTRGGALDFSMQWNGEGFVLISSLAYAISSVMVKQYAKRESPVTLSGYQFVWGGLVLIAVGLIGGGRIYPTSPAAFLLLGYLGMLSAVAYSLWAVLLQHNPVSRVSIYGFMNPVCGVFLSALLLGEQGVFGPAAGIALVLVCVGIFLVNRSVSQTEF</sequence>
<dbReference type="GO" id="GO:0005886">
    <property type="term" value="C:plasma membrane"/>
    <property type="evidence" value="ECO:0007669"/>
    <property type="project" value="UniProtKB-SubCell"/>
</dbReference>
<gene>
    <name evidence="9" type="ORF">B5F17_11975</name>
</gene>
<organism evidence="9 10">
    <name type="scientific">Butyricicoccus pullicaecorum</name>
    <dbReference type="NCBI Taxonomy" id="501571"/>
    <lineage>
        <taxon>Bacteria</taxon>
        <taxon>Bacillati</taxon>
        <taxon>Bacillota</taxon>
        <taxon>Clostridia</taxon>
        <taxon>Eubacteriales</taxon>
        <taxon>Butyricicoccaceae</taxon>
        <taxon>Butyricicoccus</taxon>
    </lineage>
</organism>
<comment type="caution">
    <text evidence="9">The sequence shown here is derived from an EMBL/GenBank/DDBJ whole genome shotgun (WGS) entry which is preliminary data.</text>
</comment>
<feature type="transmembrane region" description="Helical" evidence="7">
    <location>
        <begin position="207"/>
        <end position="227"/>
    </location>
</feature>
<feature type="transmembrane region" description="Helical" evidence="7">
    <location>
        <begin position="12"/>
        <end position="32"/>
    </location>
</feature>
<evidence type="ECO:0000256" key="4">
    <source>
        <dbReference type="ARBA" id="ARBA00022692"/>
    </source>
</evidence>
<evidence type="ECO:0000256" key="5">
    <source>
        <dbReference type="ARBA" id="ARBA00022989"/>
    </source>
</evidence>
<evidence type="ECO:0000259" key="8">
    <source>
        <dbReference type="Pfam" id="PF00892"/>
    </source>
</evidence>
<dbReference type="AlphaFoldDB" id="A0A1Y4L4J0"/>
<dbReference type="EMBL" id="NFKK01000018">
    <property type="protein sequence ID" value="OUP51697.1"/>
    <property type="molecule type" value="Genomic_DNA"/>
</dbReference>
<dbReference type="RefSeq" id="WP_087374154.1">
    <property type="nucleotide sequence ID" value="NZ_NFKK01000018.1"/>
</dbReference>
<name>A0A1Y4L4J0_9FIRM</name>
<dbReference type="PANTHER" id="PTHR32322:SF18">
    <property type="entry name" value="S-ADENOSYLMETHIONINE_S-ADENOSYLHOMOCYSTEINE TRANSPORTER"/>
    <property type="match status" value="1"/>
</dbReference>
<evidence type="ECO:0000256" key="3">
    <source>
        <dbReference type="ARBA" id="ARBA00022475"/>
    </source>
</evidence>
<dbReference type="PANTHER" id="PTHR32322">
    <property type="entry name" value="INNER MEMBRANE TRANSPORTER"/>
    <property type="match status" value="1"/>
</dbReference>
<dbReference type="SUPFAM" id="SSF103481">
    <property type="entry name" value="Multidrug resistance efflux transporter EmrE"/>
    <property type="match status" value="2"/>
</dbReference>